<dbReference type="Proteomes" id="UP000657177">
    <property type="component" value="Unassembled WGS sequence"/>
</dbReference>
<keyword evidence="4" id="KW-1185">Reference proteome</keyword>
<reference evidence="3" key="1">
    <citation type="submission" date="2020-06" db="EMBL/GenBank/DDBJ databases">
        <title>Novel chitinolytic bacterium.</title>
        <authorList>
            <person name="Ungkulpasvich U."/>
            <person name="Kosugi A."/>
            <person name="Uke A."/>
        </authorList>
    </citation>
    <scope>NUCLEOTIDE SEQUENCE</scope>
    <source>
        <strain evidence="3">UUS1-1</strain>
    </source>
</reference>
<name>A0A8J6I3T1_9FIRM</name>
<feature type="transmembrane region" description="Helical" evidence="2">
    <location>
        <begin position="25"/>
        <end position="50"/>
    </location>
</feature>
<dbReference type="AlphaFoldDB" id="A0A8J6I3T1"/>
<evidence type="ECO:0000256" key="1">
    <source>
        <dbReference type="SAM" id="Coils"/>
    </source>
</evidence>
<proteinExistence type="predicted"/>
<organism evidence="3 4">
    <name type="scientific">Capillibacterium thermochitinicola</name>
    <dbReference type="NCBI Taxonomy" id="2699427"/>
    <lineage>
        <taxon>Bacteria</taxon>
        <taxon>Bacillati</taxon>
        <taxon>Bacillota</taxon>
        <taxon>Capillibacterium</taxon>
    </lineage>
</organism>
<keyword evidence="2" id="KW-0472">Membrane</keyword>
<dbReference type="EMBL" id="JAAKDE010000019">
    <property type="protein sequence ID" value="MBA2133717.1"/>
    <property type="molecule type" value="Genomic_DNA"/>
</dbReference>
<keyword evidence="1" id="KW-0175">Coiled coil</keyword>
<accession>A0A8J6I3T1</accession>
<evidence type="ECO:0000256" key="2">
    <source>
        <dbReference type="SAM" id="Phobius"/>
    </source>
</evidence>
<gene>
    <name evidence="3" type="ORF">G5B42_09245</name>
</gene>
<keyword evidence="2" id="KW-0812">Transmembrane</keyword>
<keyword evidence="2" id="KW-1133">Transmembrane helix</keyword>
<feature type="coiled-coil region" evidence="1">
    <location>
        <begin position="54"/>
        <end position="88"/>
    </location>
</feature>
<evidence type="ECO:0000313" key="3">
    <source>
        <dbReference type="EMBL" id="MBA2133717.1"/>
    </source>
</evidence>
<protein>
    <submittedName>
        <fullName evidence="3">Uncharacterized protein</fullName>
    </submittedName>
</protein>
<dbReference type="RefSeq" id="WP_181340187.1">
    <property type="nucleotide sequence ID" value="NZ_JAAKDE010000019.1"/>
</dbReference>
<sequence length="92" mass="11246">MDRIVYFPKRVETENRRKRFKVKGLSLFLLFLFLILIYQIGSGLYSYFIYNRRLRDARSLLREKQKIMEQLERQLRQAEIDTLVETETGRLN</sequence>
<evidence type="ECO:0000313" key="4">
    <source>
        <dbReference type="Proteomes" id="UP000657177"/>
    </source>
</evidence>
<comment type="caution">
    <text evidence="3">The sequence shown here is derived from an EMBL/GenBank/DDBJ whole genome shotgun (WGS) entry which is preliminary data.</text>
</comment>